<proteinExistence type="predicted"/>
<dbReference type="AlphaFoldDB" id="A0A1I7YI68"/>
<dbReference type="WBParaSite" id="L893_g16628.t1">
    <property type="protein sequence ID" value="L893_g16628.t1"/>
    <property type="gene ID" value="L893_g16628"/>
</dbReference>
<dbReference type="Proteomes" id="UP000095287">
    <property type="component" value="Unplaced"/>
</dbReference>
<protein>
    <submittedName>
        <fullName evidence="2">F-box domain-containing protein</fullName>
    </submittedName>
</protein>
<evidence type="ECO:0000313" key="2">
    <source>
        <dbReference type="WBParaSite" id="L893_g16628.t1"/>
    </source>
</evidence>
<evidence type="ECO:0000313" key="1">
    <source>
        <dbReference type="Proteomes" id="UP000095287"/>
    </source>
</evidence>
<accession>A0A1I7YI68</accession>
<sequence>MNSVPYAFFEALCCQLNRSDLDKLKKTSGGWSTVAAIHHSKRRYLHLDLNANTEGTQVGIGFKDMNYNAYEMTYDEKYDWIVGIYVGHAAMSSLPEEVSLERFRRKVLPALQSLIHGWMLRFVSANIPQNLADSIFSGLHGCGQLIRMCIINYGGRCAEFVEHQISLGHLESLSLRGDAWPDTIKASLKSFLRSPKYEGLYINGSNLTLDYDMADSFIERFLKEHSTGTRYLRGKPSFSIAQLRDLHMNERRKRRRSWKRHDILAKWRGPNESELQVIRKNKDELWFGRNDSDALWIS</sequence>
<keyword evidence="1" id="KW-1185">Reference proteome</keyword>
<organism evidence="1 2">
    <name type="scientific">Steinernema glaseri</name>
    <dbReference type="NCBI Taxonomy" id="37863"/>
    <lineage>
        <taxon>Eukaryota</taxon>
        <taxon>Metazoa</taxon>
        <taxon>Ecdysozoa</taxon>
        <taxon>Nematoda</taxon>
        <taxon>Chromadorea</taxon>
        <taxon>Rhabditida</taxon>
        <taxon>Tylenchina</taxon>
        <taxon>Panagrolaimomorpha</taxon>
        <taxon>Strongyloidoidea</taxon>
        <taxon>Steinernematidae</taxon>
        <taxon>Steinernema</taxon>
    </lineage>
</organism>
<reference evidence="2" key="1">
    <citation type="submission" date="2016-11" db="UniProtKB">
        <authorList>
            <consortium name="WormBaseParasite"/>
        </authorList>
    </citation>
    <scope>IDENTIFICATION</scope>
</reference>
<name>A0A1I7YI68_9BILA</name>